<dbReference type="GO" id="GO:0004523">
    <property type="term" value="F:RNA-DNA hybrid ribonuclease activity"/>
    <property type="evidence" value="ECO:0007669"/>
    <property type="project" value="InterPro"/>
</dbReference>
<dbReference type="InterPro" id="IPR002156">
    <property type="entry name" value="RNaseH_domain"/>
</dbReference>
<dbReference type="InterPro" id="IPR044730">
    <property type="entry name" value="RNase_H-like_dom_plant"/>
</dbReference>
<sequence>MGSRPSYIWRSIMDAREILKRGTRWRVGNGETIKVWKDKWVPNLPYAKIMSPVRLLSPMALEEENIIHAIWNYPAAQDVWHQCSTKLQKCHSPKPSIKNLITELEDSGGKEVIEEFAVVARRIWMRRNQFIFQQEFRSPNSVAKLAKEILYELNSTTLNESVQQLSIQNRPNWSPPPENTFKLNWDAAVDRIQCKIGIGLIIRDWNGRVVATSGKYRPLFPDPLLAEAMGAMEATCFGLQLGITRIILEGDSKIVISAINIRKEEVSATGMLIEDFKNQLNSYEEWSILHVRREGNQAAHKLARDALLHSNSSIDMGIIPHCIHDCC</sequence>
<dbReference type="CDD" id="cd06222">
    <property type="entry name" value="RNase_H_like"/>
    <property type="match status" value="1"/>
</dbReference>
<dbReference type="Proteomes" id="UP000235220">
    <property type="component" value="Chromosome 10"/>
</dbReference>
<organism evidence="1 2">
    <name type="scientific">Juglans regia</name>
    <name type="common">English walnut</name>
    <dbReference type="NCBI Taxonomy" id="51240"/>
    <lineage>
        <taxon>Eukaryota</taxon>
        <taxon>Viridiplantae</taxon>
        <taxon>Streptophyta</taxon>
        <taxon>Embryophyta</taxon>
        <taxon>Tracheophyta</taxon>
        <taxon>Spermatophyta</taxon>
        <taxon>Magnoliopsida</taxon>
        <taxon>eudicotyledons</taxon>
        <taxon>Gunneridae</taxon>
        <taxon>Pentapetalae</taxon>
        <taxon>rosids</taxon>
        <taxon>fabids</taxon>
        <taxon>Fagales</taxon>
        <taxon>Juglandaceae</taxon>
        <taxon>Juglans</taxon>
    </lineage>
</organism>
<dbReference type="GO" id="GO:0003676">
    <property type="term" value="F:nucleic acid binding"/>
    <property type="evidence" value="ECO:0007669"/>
    <property type="project" value="InterPro"/>
</dbReference>
<name>A0A2I4EU20_JUGRE</name>
<dbReference type="Gene3D" id="3.30.420.10">
    <property type="entry name" value="Ribonuclease H-like superfamily/Ribonuclease H"/>
    <property type="match status" value="1"/>
</dbReference>
<dbReference type="InterPro" id="IPR036397">
    <property type="entry name" value="RNaseH_sf"/>
</dbReference>
<accession>A0A2I4EU20</accession>
<dbReference type="Gramene" id="Jr10_19240_p1">
    <property type="protein sequence ID" value="cds.Jr10_19240_p1"/>
    <property type="gene ID" value="Jr10_19240"/>
</dbReference>
<dbReference type="RefSeq" id="XP_018822891.2">
    <property type="nucleotide sequence ID" value="XM_018967346.2"/>
</dbReference>
<dbReference type="InterPro" id="IPR052929">
    <property type="entry name" value="RNase_H-like_EbsB-rel"/>
</dbReference>
<dbReference type="SUPFAM" id="SSF53098">
    <property type="entry name" value="Ribonuclease H-like"/>
    <property type="match status" value="1"/>
</dbReference>
<dbReference type="AlphaFoldDB" id="A0A2I4EU20"/>
<dbReference type="PANTHER" id="PTHR47074:SF48">
    <property type="entry name" value="POLYNUCLEOTIDYL TRANSFERASE, RIBONUCLEASE H-LIKE SUPERFAMILY PROTEIN"/>
    <property type="match status" value="1"/>
</dbReference>
<dbReference type="InterPro" id="IPR012337">
    <property type="entry name" value="RNaseH-like_sf"/>
</dbReference>
<evidence type="ECO:0000313" key="2">
    <source>
        <dbReference type="RefSeq" id="XP_018822891.2"/>
    </source>
</evidence>
<dbReference type="OrthoDB" id="1906820at2759"/>
<keyword evidence="1" id="KW-1185">Reference proteome</keyword>
<reference evidence="2" key="1">
    <citation type="submission" date="2025-08" db="UniProtKB">
        <authorList>
            <consortium name="RefSeq"/>
        </authorList>
    </citation>
    <scope>IDENTIFICATION</scope>
    <source>
        <tissue evidence="2">Leaves</tissue>
    </source>
</reference>
<evidence type="ECO:0000313" key="1">
    <source>
        <dbReference type="Proteomes" id="UP000235220"/>
    </source>
</evidence>
<protein>
    <submittedName>
        <fullName evidence="2">Uncharacterized protein LOC108992720</fullName>
    </submittedName>
</protein>
<dbReference type="Pfam" id="PF13456">
    <property type="entry name" value="RVT_3"/>
    <property type="match status" value="1"/>
</dbReference>
<gene>
    <name evidence="2" type="primary">LOC108992720</name>
</gene>
<dbReference type="KEGG" id="jre:108992720"/>
<dbReference type="GeneID" id="108992720"/>
<proteinExistence type="predicted"/>
<dbReference type="PANTHER" id="PTHR47074">
    <property type="entry name" value="BNAC02G40300D PROTEIN"/>
    <property type="match status" value="1"/>
</dbReference>